<reference evidence="2 3" key="1">
    <citation type="journal article" date="2016" name="BMC Genomics">
        <title>Comparative genomics reveals Cyclospora cayetanensis possesses coccidia-like metabolism and invasion components but unique surface antigens.</title>
        <authorList>
            <person name="Liu S."/>
            <person name="Wang L."/>
            <person name="Zheng H."/>
            <person name="Xu Z."/>
            <person name="Roellig D.M."/>
            <person name="Li N."/>
            <person name="Frace M.A."/>
            <person name="Tang K."/>
            <person name="Arrowood M.J."/>
            <person name="Moss D.M."/>
            <person name="Zhang L."/>
            <person name="Feng Y."/>
            <person name="Xiao L."/>
        </authorList>
    </citation>
    <scope>NUCLEOTIDE SEQUENCE [LARGE SCALE GENOMIC DNA]</scope>
    <source>
        <strain evidence="2 3">CHN_HEN01</strain>
    </source>
</reference>
<dbReference type="InParanoid" id="A0A1D3CY71"/>
<keyword evidence="1" id="KW-0175">Coiled coil</keyword>
<organism evidence="2 3">
    <name type="scientific">Cyclospora cayetanensis</name>
    <dbReference type="NCBI Taxonomy" id="88456"/>
    <lineage>
        <taxon>Eukaryota</taxon>
        <taxon>Sar</taxon>
        <taxon>Alveolata</taxon>
        <taxon>Apicomplexa</taxon>
        <taxon>Conoidasida</taxon>
        <taxon>Coccidia</taxon>
        <taxon>Eucoccidiorida</taxon>
        <taxon>Eimeriorina</taxon>
        <taxon>Eimeriidae</taxon>
        <taxon>Cyclospora</taxon>
    </lineage>
</organism>
<dbReference type="VEuPathDB" id="ToxoDB:LOC34620773"/>
<dbReference type="VEuPathDB" id="ToxoDB:cyc_04211"/>
<dbReference type="EMBL" id="JROU02001522">
    <property type="protein sequence ID" value="OEH76141.1"/>
    <property type="molecule type" value="Genomic_DNA"/>
</dbReference>
<sequence>MLARPLGHARQQKGLPTGLTREKALDEFYKRIINDASIAVQSDVQRFLGNLAKGALSGAVNSLASTLQIPGAGVLGAGIPGAGVLNGMPGGVMQDQAQPAADSAPEAQPVDLDAIPQWCSPHLPLKSKLEKLEFARAVACLGKMNSPEMRQARSAELAEMATIKGHTIAELQAEIAEAQEELTKAKSDRRRVQQELRQVASNAVEGGAADVLFLKRDTQLADEKITIYLDKLQRLEINLWLNGCAYYKHCIASLLQQHVPDVSGAHKVVVLF</sequence>
<keyword evidence="3" id="KW-1185">Reference proteome</keyword>
<dbReference type="Proteomes" id="UP000095192">
    <property type="component" value="Unassembled WGS sequence"/>
</dbReference>
<evidence type="ECO:0000313" key="2">
    <source>
        <dbReference type="EMBL" id="OEH76141.1"/>
    </source>
</evidence>
<proteinExistence type="predicted"/>
<dbReference type="AlphaFoldDB" id="A0A1D3CY71"/>
<evidence type="ECO:0000256" key="1">
    <source>
        <dbReference type="SAM" id="Coils"/>
    </source>
</evidence>
<gene>
    <name evidence="2" type="ORF">cyc_04211</name>
</gene>
<evidence type="ECO:0000313" key="3">
    <source>
        <dbReference type="Proteomes" id="UP000095192"/>
    </source>
</evidence>
<name>A0A1D3CY71_9EIME</name>
<comment type="caution">
    <text evidence="2">The sequence shown here is derived from an EMBL/GenBank/DDBJ whole genome shotgun (WGS) entry which is preliminary data.</text>
</comment>
<accession>A0A1D3CY71</accession>
<feature type="coiled-coil region" evidence="1">
    <location>
        <begin position="161"/>
        <end position="202"/>
    </location>
</feature>
<protein>
    <submittedName>
        <fullName evidence="2">Tropomyosin 1 alpha</fullName>
    </submittedName>
</protein>